<dbReference type="Proteomes" id="UP001524499">
    <property type="component" value="Unassembled WGS sequence"/>
</dbReference>
<evidence type="ECO:0000259" key="1">
    <source>
        <dbReference type="SMART" id="SM01007"/>
    </source>
</evidence>
<dbReference type="Gene3D" id="3.40.225.10">
    <property type="entry name" value="Class II aldolase/adducin N-terminal domain"/>
    <property type="match status" value="1"/>
</dbReference>
<dbReference type="Pfam" id="PF00596">
    <property type="entry name" value="Aldolase_II"/>
    <property type="match status" value="1"/>
</dbReference>
<dbReference type="SMART" id="SM01007">
    <property type="entry name" value="Aldolase_II"/>
    <property type="match status" value="1"/>
</dbReference>
<reference evidence="2 3" key="1">
    <citation type="submission" date="2022-07" db="EMBL/GenBank/DDBJ databases">
        <title>Methylomonas rivi sp. nov., Methylomonas rosea sp. nov., Methylomonas aureus sp. nov. and Methylomonas subterranea sp. nov., four novel methanotrophs isolated from a freshwater creek and the deep terrestrial subsurface.</title>
        <authorList>
            <person name="Abin C."/>
            <person name="Sankaranarayanan K."/>
            <person name="Garner C."/>
            <person name="Sindelar R."/>
            <person name="Kotary K."/>
            <person name="Garner R."/>
            <person name="Barclay S."/>
            <person name="Lawson P."/>
            <person name="Krumholz L."/>
        </authorList>
    </citation>
    <scope>NUCLEOTIDE SEQUENCE [LARGE SCALE GENOMIC DNA]</scope>
    <source>
        <strain evidence="2 3">SURF-2</strain>
    </source>
</reference>
<dbReference type="SUPFAM" id="SSF53639">
    <property type="entry name" value="AraD/HMP-PK domain-like"/>
    <property type="match status" value="1"/>
</dbReference>
<feature type="domain" description="Class II aldolase/adducin N-terminal" evidence="1">
    <location>
        <begin position="33"/>
        <end position="200"/>
    </location>
</feature>
<comment type="caution">
    <text evidence="2">The sequence shown here is derived from an EMBL/GenBank/DDBJ whole genome shotgun (WGS) entry which is preliminary data.</text>
</comment>
<name>A0ABT1TGN7_9GAMM</name>
<dbReference type="InterPro" id="IPR001303">
    <property type="entry name" value="Aldolase_II/adducin_N"/>
</dbReference>
<dbReference type="InterPro" id="IPR036409">
    <property type="entry name" value="Aldolase_II/adducin_N_sf"/>
</dbReference>
<sequence>MSESEGVIKYRLEHRQSPLPDAIDTGPINGWRCLLFRLGLIGQKPERYEGLGYGNISQRLAPDGNGFLISGTQTGQLAYLAPKDFAVVTGASATLNSIQSLGPSMPSSEALTHAAIYALTPSAQAVIHVHCPEIWRQTRCLGLPFTAVEIAYGSVEMNLAVEGLFASGQLHHLPLFSMLGHQDGIVAFGDSLTSAAQTLLSQLARALAIEQNRAAG</sequence>
<keyword evidence="3" id="KW-1185">Reference proteome</keyword>
<accession>A0ABT1TGN7</accession>
<proteinExistence type="predicted"/>
<gene>
    <name evidence="2" type="ORF">NP590_10935</name>
</gene>
<evidence type="ECO:0000313" key="2">
    <source>
        <dbReference type="EMBL" id="MCQ8104621.1"/>
    </source>
</evidence>
<dbReference type="RefSeq" id="WP_256602418.1">
    <property type="nucleotide sequence ID" value="NZ_JANIBJ010000018.1"/>
</dbReference>
<protein>
    <submittedName>
        <fullName evidence="2">Class II aldolase/adducin family protein</fullName>
    </submittedName>
</protein>
<organism evidence="2 3">
    <name type="scientific">Methylomonas subterranea</name>
    <dbReference type="NCBI Taxonomy" id="2952225"/>
    <lineage>
        <taxon>Bacteria</taxon>
        <taxon>Pseudomonadati</taxon>
        <taxon>Pseudomonadota</taxon>
        <taxon>Gammaproteobacteria</taxon>
        <taxon>Methylococcales</taxon>
        <taxon>Methylococcaceae</taxon>
        <taxon>Methylomonas</taxon>
    </lineage>
</organism>
<evidence type="ECO:0000313" key="3">
    <source>
        <dbReference type="Proteomes" id="UP001524499"/>
    </source>
</evidence>
<dbReference type="EMBL" id="JANIBJ010000018">
    <property type="protein sequence ID" value="MCQ8104621.1"/>
    <property type="molecule type" value="Genomic_DNA"/>
</dbReference>